<proteinExistence type="inferred from homology"/>
<gene>
    <name evidence="6" type="ORF">SAMN05892877_103215</name>
</gene>
<dbReference type="CDD" id="cd02856">
    <property type="entry name" value="E_set_GDE_Isoamylase_N"/>
    <property type="match status" value="1"/>
</dbReference>
<dbReference type="SUPFAM" id="SSF51445">
    <property type="entry name" value="(Trans)glycosidases"/>
    <property type="match status" value="1"/>
</dbReference>
<name>A0A285U8J8_9HYPH</name>
<feature type="domain" description="Glycosyl hydrolase family 13 catalytic" evidence="5">
    <location>
        <begin position="137"/>
        <end position="540"/>
    </location>
</feature>
<dbReference type="Pfam" id="PF02922">
    <property type="entry name" value="CBM_48"/>
    <property type="match status" value="1"/>
</dbReference>
<dbReference type="AlphaFoldDB" id="A0A285U8J8"/>
<dbReference type="CDD" id="cd11326">
    <property type="entry name" value="AmyAc_Glg_debranch"/>
    <property type="match status" value="1"/>
</dbReference>
<keyword evidence="7" id="KW-1185">Reference proteome</keyword>
<dbReference type="InterPro" id="IPR004193">
    <property type="entry name" value="Glyco_hydro_13_N"/>
</dbReference>
<evidence type="ECO:0000313" key="7">
    <source>
        <dbReference type="Proteomes" id="UP000219167"/>
    </source>
</evidence>
<dbReference type="Gene3D" id="2.60.40.10">
    <property type="entry name" value="Immunoglobulins"/>
    <property type="match status" value="1"/>
</dbReference>
<accession>A0A285U8J8</accession>
<dbReference type="PANTHER" id="PTHR43002">
    <property type="entry name" value="GLYCOGEN DEBRANCHING ENZYME"/>
    <property type="match status" value="1"/>
</dbReference>
<evidence type="ECO:0000256" key="1">
    <source>
        <dbReference type="ARBA" id="ARBA00008061"/>
    </source>
</evidence>
<dbReference type="InterPro" id="IPR013780">
    <property type="entry name" value="Glyco_hydro_b"/>
</dbReference>
<dbReference type="EMBL" id="OBQD01000003">
    <property type="protein sequence ID" value="SOC36876.1"/>
    <property type="molecule type" value="Genomic_DNA"/>
</dbReference>
<dbReference type="Gene3D" id="2.60.40.1180">
    <property type="entry name" value="Golgi alpha-mannosidase II"/>
    <property type="match status" value="1"/>
</dbReference>
<dbReference type="Gene3D" id="3.20.20.80">
    <property type="entry name" value="Glycosidases"/>
    <property type="match status" value="1"/>
</dbReference>
<dbReference type="SUPFAM" id="SSF51011">
    <property type="entry name" value="Glycosyl hydrolase domain"/>
    <property type="match status" value="1"/>
</dbReference>
<dbReference type="NCBIfam" id="TIGR02100">
    <property type="entry name" value="glgX_debranch"/>
    <property type="match status" value="1"/>
</dbReference>
<comment type="similarity">
    <text evidence="1">Belongs to the glycosyl hydrolase 13 family.</text>
</comment>
<feature type="compositionally biased region" description="Basic and acidic residues" evidence="4">
    <location>
        <begin position="440"/>
        <end position="454"/>
    </location>
</feature>
<feature type="region of interest" description="Disordered" evidence="4">
    <location>
        <begin position="440"/>
        <end position="466"/>
    </location>
</feature>
<evidence type="ECO:0000313" key="6">
    <source>
        <dbReference type="EMBL" id="SOC36876.1"/>
    </source>
</evidence>
<organism evidence="6 7">
    <name type="scientific">Rhizobium subbaraonis</name>
    <dbReference type="NCBI Taxonomy" id="908946"/>
    <lineage>
        <taxon>Bacteria</taxon>
        <taxon>Pseudomonadati</taxon>
        <taxon>Pseudomonadota</taxon>
        <taxon>Alphaproteobacteria</taxon>
        <taxon>Hyphomicrobiales</taxon>
        <taxon>Rhizobiaceae</taxon>
        <taxon>Rhizobium/Agrobacterium group</taxon>
        <taxon>Rhizobium</taxon>
    </lineage>
</organism>
<keyword evidence="3" id="KW-0326">Glycosidase</keyword>
<dbReference type="InterPro" id="IPR014756">
    <property type="entry name" value="Ig_E-set"/>
</dbReference>
<dbReference type="InterPro" id="IPR011837">
    <property type="entry name" value="Glycogen_debranch_GlgX"/>
</dbReference>
<dbReference type="GO" id="GO:0004135">
    <property type="term" value="F:amylo-alpha-1,6-glucosidase activity"/>
    <property type="evidence" value="ECO:0007669"/>
    <property type="project" value="InterPro"/>
</dbReference>
<protein>
    <submittedName>
        <fullName evidence="6">Glycogen operon protein</fullName>
    </submittedName>
</protein>
<dbReference type="InterPro" id="IPR017853">
    <property type="entry name" value="GH"/>
</dbReference>
<dbReference type="InterPro" id="IPR044505">
    <property type="entry name" value="GlgX_Isoamylase_N_E_set"/>
</dbReference>
<dbReference type="GO" id="GO:0005980">
    <property type="term" value="P:glycogen catabolic process"/>
    <property type="evidence" value="ECO:0007669"/>
    <property type="project" value="InterPro"/>
</dbReference>
<dbReference type="InterPro" id="IPR006047">
    <property type="entry name" value="GH13_cat_dom"/>
</dbReference>
<dbReference type="InterPro" id="IPR013783">
    <property type="entry name" value="Ig-like_fold"/>
</dbReference>
<keyword evidence="2" id="KW-0378">Hydrolase</keyword>
<evidence type="ECO:0000256" key="3">
    <source>
        <dbReference type="ARBA" id="ARBA00023295"/>
    </source>
</evidence>
<evidence type="ECO:0000256" key="4">
    <source>
        <dbReference type="SAM" id="MobiDB-lite"/>
    </source>
</evidence>
<reference evidence="6 7" key="1">
    <citation type="submission" date="2017-08" db="EMBL/GenBank/DDBJ databases">
        <authorList>
            <person name="de Groot N.N."/>
        </authorList>
    </citation>
    <scope>NUCLEOTIDE SEQUENCE [LARGE SCALE GENOMIC DNA]</scope>
    <source>
        <strain evidence="6 7">JC85</strain>
    </source>
</reference>
<dbReference type="SMART" id="SM00642">
    <property type="entry name" value="Aamy"/>
    <property type="match status" value="1"/>
</dbReference>
<evidence type="ECO:0000256" key="2">
    <source>
        <dbReference type="ARBA" id="ARBA00022801"/>
    </source>
</evidence>
<dbReference type="SUPFAM" id="SSF81296">
    <property type="entry name" value="E set domains"/>
    <property type="match status" value="1"/>
</dbReference>
<sequence>MGASTVEDGAAFIVRSRDASRIDLCLFDEEGRQEIRRVPMRRKGDLHHAFVPGLGAGARYGLRAEGVYAPDHGLWFDPSKLLVDPYARELDRPFVHDARLTRFGEDTADLVPKAVLTVDRLADVKAPLLAPGAVIYEVAVRAFSMLHPEVPPEIRGTIAALAHPAVIAHLKRIGVDAVELMPIVAWIDERHLPPLGLHNSWGYNPVALMALDPRLAPGGVKELASTVAALHAEGIGVILDLVFNHSGESDRQGATLSMRGLDNLTYYRHVADRPGELVNDTGCGNTMACDHPVVRRLILDSMRHFVVNAGVDGFRFDLASILGRSAHGFDPKAALFEEIHVDPVLSDRVLIAEPWDIGPGGYQLGNFPPDFLEWNDRFRDDVRLFWRGDPGRLGTFATALCGSSNVFQRDGATRTRSVNFVAAHDGFTLMDLVSYGRKHNEANGEDNRDGHNDNHSWNNGAEGETGDPVVRAARQRDAMALLSTLFVSKGAVLLTAGDEGGRSQHGNNNAYCQDNAITWLDWSALDAELVEHTAALAAIRRRFDVFSDTAFLTGRGDVEWLRPDGLPMQTGDWDNPLASSFVMLLASHDALGGSKVRLAVCVNRGRDGVPLALPCPGSGSWHSLLSHGGGPASEIAPRSIDILIQHP</sequence>
<dbReference type="Proteomes" id="UP000219167">
    <property type="component" value="Unassembled WGS sequence"/>
</dbReference>
<evidence type="ECO:0000259" key="5">
    <source>
        <dbReference type="SMART" id="SM00642"/>
    </source>
</evidence>